<feature type="domain" description="Flagellar motor switch protein FliG C-terminal" evidence="1">
    <location>
        <begin position="63"/>
        <end position="145"/>
    </location>
</feature>
<dbReference type="InterPro" id="IPR011002">
    <property type="entry name" value="FliG_a-hlx"/>
</dbReference>
<dbReference type="Gene3D" id="1.10.220.30">
    <property type="match status" value="1"/>
</dbReference>
<dbReference type="Pfam" id="PF01706">
    <property type="entry name" value="FliG_C"/>
    <property type="match status" value="1"/>
</dbReference>
<dbReference type="EMBL" id="AP024202">
    <property type="protein sequence ID" value="BCN94085.1"/>
    <property type="molecule type" value="Genomic_DNA"/>
</dbReference>
<accession>A0ABM7MF82</accession>
<protein>
    <recommendedName>
        <fullName evidence="1">Flagellar motor switch protein FliG C-terminal domain-containing protein</fullName>
    </recommendedName>
</protein>
<keyword evidence="3" id="KW-1185">Reference proteome</keyword>
<dbReference type="SUPFAM" id="SSF48029">
    <property type="entry name" value="FliG"/>
    <property type="match status" value="1"/>
</dbReference>
<gene>
    <name evidence="2" type="ORF">THMIRHAM_18700</name>
</gene>
<sequence length="154" mass="17178">MKVGIKKLQENEWLVHIGCGAVKMDQFSVALLNITLEHLLALEAGAQHSTLDSYVKLGLRMKSLSSVNLQKLLRVLDSKDLLVMMLLAEDNELNTTIMSNIGGILSKQLEADLVTAKIPVDSLAKQAIRRIVEKIFELESLGQIEFTSEQTRYI</sequence>
<dbReference type="RefSeq" id="WP_237261559.1">
    <property type="nucleotide sequence ID" value="NZ_AP024202.1"/>
</dbReference>
<dbReference type="InterPro" id="IPR023087">
    <property type="entry name" value="Flg_Motor_Flig_C"/>
</dbReference>
<proteinExistence type="predicted"/>
<evidence type="ECO:0000313" key="3">
    <source>
        <dbReference type="Proteomes" id="UP001054820"/>
    </source>
</evidence>
<name>A0ABM7MF82_9GAMM</name>
<evidence type="ECO:0000313" key="2">
    <source>
        <dbReference type="EMBL" id="BCN94085.1"/>
    </source>
</evidence>
<organism evidence="2 3">
    <name type="scientific">Thiomicrorhabdus immobilis</name>
    <dbReference type="NCBI Taxonomy" id="2791037"/>
    <lineage>
        <taxon>Bacteria</taxon>
        <taxon>Pseudomonadati</taxon>
        <taxon>Pseudomonadota</taxon>
        <taxon>Gammaproteobacteria</taxon>
        <taxon>Thiotrichales</taxon>
        <taxon>Piscirickettsiaceae</taxon>
        <taxon>Thiomicrorhabdus</taxon>
    </lineage>
</organism>
<dbReference type="Proteomes" id="UP001054820">
    <property type="component" value="Chromosome"/>
</dbReference>
<reference evidence="2" key="1">
    <citation type="journal article" date="2022" name="Arch. Microbiol.">
        <title>Thiomicrorhabdus immobilis sp. nov., a mesophilic sulfur-oxidizing bacterium isolated from sediment of a brackish lake in northern Japan.</title>
        <authorList>
            <person name="Kojima H."/>
            <person name="Mochizuki J."/>
            <person name="Kanda M."/>
            <person name="Watanabe T."/>
            <person name="Fukui M."/>
        </authorList>
    </citation>
    <scope>NUCLEOTIDE SEQUENCE</scope>
    <source>
        <strain evidence="2">Am19</strain>
    </source>
</reference>
<evidence type="ECO:0000259" key="1">
    <source>
        <dbReference type="Pfam" id="PF01706"/>
    </source>
</evidence>